<proteinExistence type="predicted"/>
<evidence type="ECO:0000313" key="3">
    <source>
        <dbReference type="Proteomes" id="UP000199555"/>
    </source>
</evidence>
<sequence length="159" mass="17256">MHILAHLARRAALLALIALPACAAPPSGGIAATQVAAGPEPIVIHDNRGGNVLQMIQRRNELEASGRPVRISGVCNSACTMLITLPNACLAPDASVGFHAPRLPGTKVIPPIVDQLMALHYRNGILERWNAEWRHSLKIRKISAQEYVRLDPQTRLCSR</sequence>
<keyword evidence="1" id="KW-0732">Signal</keyword>
<evidence type="ECO:0000256" key="1">
    <source>
        <dbReference type="SAM" id="SignalP"/>
    </source>
</evidence>
<evidence type="ECO:0000313" key="2">
    <source>
        <dbReference type="EMBL" id="SDL19872.1"/>
    </source>
</evidence>
<dbReference type="OrthoDB" id="7774376at2"/>
<dbReference type="RefSeq" id="WP_090755104.1">
    <property type="nucleotide sequence ID" value="NZ_FNGE01000007.1"/>
</dbReference>
<organism evidence="2 3">
    <name type="scientific">Paracoccus chinensis</name>
    <dbReference type="NCBI Taxonomy" id="525640"/>
    <lineage>
        <taxon>Bacteria</taxon>
        <taxon>Pseudomonadati</taxon>
        <taxon>Pseudomonadota</taxon>
        <taxon>Alphaproteobacteria</taxon>
        <taxon>Rhodobacterales</taxon>
        <taxon>Paracoccaceae</taxon>
        <taxon>Paracoccus</taxon>
    </lineage>
</organism>
<dbReference type="Proteomes" id="UP000199555">
    <property type="component" value="Unassembled WGS sequence"/>
</dbReference>
<keyword evidence="3" id="KW-1185">Reference proteome</keyword>
<dbReference type="EMBL" id="FNGE01000007">
    <property type="protein sequence ID" value="SDL19872.1"/>
    <property type="molecule type" value="Genomic_DNA"/>
</dbReference>
<accession>A0A1G9I458</accession>
<name>A0A1G9I458_9RHOB</name>
<reference evidence="3" key="1">
    <citation type="submission" date="2016-10" db="EMBL/GenBank/DDBJ databases">
        <authorList>
            <person name="Varghese N."/>
            <person name="Submissions S."/>
        </authorList>
    </citation>
    <scope>NUCLEOTIDE SEQUENCE [LARGE SCALE GENOMIC DNA]</scope>
    <source>
        <strain evidence="3">CGMCC 1.7655</strain>
    </source>
</reference>
<protein>
    <recommendedName>
        <fullName evidence="4">Lipoprotein</fullName>
    </recommendedName>
</protein>
<feature type="chain" id="PRO_5011626891" description="Lipoprotein" evidence="1">
    <location>
        <begin position="24"/>
        <end position="159"/>
    </location>
</feature>
<gene>
    <name evidence="2" type="ORF">SAMN04487971_107133</name>
</gene>
<dbReference type="AlphaFoldDB" id="A0A1G9I458"/>
<dbReference type="STRING" id="525640.SAMN04487971_107133"/>
<evidence type="ECO:0008006" key="4">
    <source>
        <dbReference type="Google" id="ProtNLM"/>
    </source>
</evidence>
<feature type="signal peptide" evidence="1">
    <location>
        <begin position="1"/>
        <end position="23"/>
    </location>
</feature>